<sequence>MIMTNPPPFHRTITRTYWYNTSLNIIDRLDTETINYNSTSFTTNYSYNNIGLMTSKSVAGVTTTYTYHNNGNLKRLTDASGRRIEYSEYASGVPKVINKGGYLHNIPRY</sequence>
<dbReference type="AlphaFoldDB" id="A0A7V0Z5H0"/>
<dbReference type="NCBIfam" id="TIGR01643">
    <property type="entry name" value="YD_repeat_2x"/>
    <property type="match status" value="1"/>
</dbReference>
<comment type="caution">
    <text evidence="1">The sequence shown here is derived from an EMBL/GenBank/DDBJ whole genome shotgun (WGS) entry which is preliminary data.</text>
</comment>
<reference evidence="1" key="1">
    <citation type="journal article" date="2020" name="mSystems">
        <title>Genome- and Community-Level Interaction Insights into Carbon Utilization and Element Cycling Functions of Hydrothermarchaeota in Hydrothermal Sediment.</title>
        <authorList>
            <person name="Zhou Z."/>
            <person name="Liu Y."/>
            <person name="Xu W."/>
            <person name="Pan J."/>
            <person name="Luo Z.H."/>
            <person name="Li M."/>
        </authorList>
    </citation>
    <scope>NUCLEOTIDE SEQUENCE [LARGE SCALE GENOMIC DNA]</scope>
    <source>
        <strain evidence="1">SpSt-258</strain>
    </source>
</reference>
<accession>A0A7V0Z5H0</accession>
<evidence type="ECO:0008006" key="2">
    <source>
        <dbReference type="Google" id="ProtNLM"/>
    </source>
</evidence>
<dbReference type="Pfam" id="PF05593">
    <property type="entry name" value="RHS_repeat"/>
    <property type="match status" value="1"/>
</dbReference>
<organism evidence="1">
    <name type="scientific">candidate division WOR-3 bacterium</name>
    <dbReference type="NCBI Taxonomy" id="2052148"/>
    <lineage>
        <taxon>Bacteria</taxon>
        <taxon>Bacteria division WOR-3</taxon>
    </lineage>
</organism>
<evidence type="ECO:0000313" key="1">
    <source>
        <dbReference type="EMBL" id="HDY58884.1"/>
    </source>
</evidence>
<proteinExistence type="predicted"/>
<dbReference type="Gene3D" id="2.180.10.10">
    <property type="entry name" value="RHS repeat-associated core"/>
    <property type="match status" value="1"/>
</dbReference>
<protein>
    <recommendedName>
        <fullName evidence="2">RHS repeat protein</fullName>
    </recommendedName>
</protein>
<gene>
    <name evidence="1" type="ORF">ENP86_04950</name>
</gene>
<dbReference type="InterPro" id="IPR006530">
    <property type="entry name" value="YD"/>
</dbReference>
<dbReference type="InterPro" id="IPR031325">
    <property type="entry name" value="RHS_repeat"/>
</dbReference>
<dbReference type="EMBL" id="DSKY01000014">
    <property type="protein sequence ID" value="HDY58884.1"/>
    <property type="molecule type" value="Genomic_DNA"/>
</dbReference>
<name>A0A7V0Z5H0_UNCW3</name>